<evidence type="ECO:0000313" key="2">
    <source>
        <dbReference type="EMBL" id="VBB68778.1"/>
    </source>
</evidence>
<reference evidence="2" key="1">
    <citation type="submission" date="2018-10" db="EMBL/GenBank/DDBJ databases">
        <authorList>
            <person name="Gruber-Vodicka H."/>
            <person name="Jaeckle O."/>
        </authorList>
    </citation>
    <scope>NUCLEOTIDE SEQUENCE</scope>
</reference>
<gene>
    <name evidence="2" type="ORF">RIEGSTA812A_PEG_251</name>
</gene>
<feature type="region of interest" description="Disordered" evidence="1">
    <location>
        <begin position="1"/>
        <end position="21"/>
    </location>
</feature>
<protein>
    <submittedName>
        <fullName evidence="2">Uncharacterized protein</fullName>
    </submittedName>
</protein>
<dbReference type="EMBL" id="LR026963">
    <property type="protein sequence ID" value="VBB68778.1"/>
    <property type="molecule type" value="Genomic_DNA"/>
</dbReference>
<accession>A0A484H9C8</accession>
<organism evidence="2">
    <name type="scientific">invertebrate metagenome</name>
    <dbReference type="NCBI Taxonomy" id="1711999"/>
    <lineage>
        <taxon>unclassified sequences</taxon>
        <taxon>metagenomes</taxon>
        <taxon>organismal metagenomes</taxon>
    </lineage>
</organism>
<name>A0A484H9C8_9ZZZZ</name>
<sequence length="46" mass="5107">MESKTGQVLHADHADSAEDPNHLESLTKMITTLCVPFQAEERAQEP</sequence>
<dbReference type="AlphaFoldDB" id="A0A484H9C8"/>
<proteinExistence type="predicted"/>
<feature type="compositionally biased region" description="Basic and acidic residues" evidence="1">
    <location>
        <begin position="10"/>
        <end position="21"/>
    </location>
</feature>
<evidence type="ECO:0000256" key="1">
    <source>
        <dbReference type="SAM" id="MobiDB-lite"/>
    </source>
</evidence>